<accession>A0A226WWM8</accession>
<proteinExistence type="predicted"/>
<name>A0A226WWM8_CABSO</name>
<dbReference type="Proteomes" id="UP000214720">
    <property type="component" value="Unassembled WGS sequence"/>
</dbReference>
<protein>
    <submittedName>
        <fullName evidence="1">Uncharacterized protein</fullName>
    </submittedName>
</protein>
<reference evidence="2" key="1">
    <citation type="submission" date="2017-01" db="EMBL/GenBank/DDBJ databases">
        <title>Genome Analysis of Deinococcus marmoris KOPRI26562.</title>
        <authorList>
            <person name="Kim J.H."/>
            <person name="Oh H.-M."/>
        </authorList>
    </citation>
    <scope>NUCLEOTIDE SEQUENCE [LARGE SCALE GENOMIC DNA]</scope>
    <source>
        <strain evidence="2">PAMC 26633</strain>
    </source>
</reference>
<evidence type="ECO:0000313" key="2">
    <source>
        <dbReference type="Proteomes" id="UP000214720"/>
    </source>
</evidence>
<dbReference type="AlphaFoldDB" id="A0A226WWM8"/>
<dbReference type="EMBL" id="MTHB01000187">
    <property type="protein sequence ID" value="OXC75200.1"/>
    <property type="molecule type" value="Genomic_DNA"/>
</dbReference>
<comment type="caution">
    <text evidence="1">The sequence shown here is derived from an EMBL/GenBank/DDBJ whole genome shotgun (WGS) entry which is preliminary data.</text>
</comment>
<gene>
    <name evidence="1" type="ORF">BSU04_28075</name>
</gene>
<evidence type="ECO:0000313" key="1">
    <source>
        <dbReference type="EMBL" id="OXC75200.1"/>
    </source>
</evidence>
<organism evidence="1 2">
    <name type="scientific">Caballeronia sordidicola</name>
    <name type="common">Burkholderia sordidicola</name>
    <dbReference type="NCBI Taxonomy" id="196367"/>
    <lineage>
        <taxon>Bacteria</taxon>
        <taxon>Pseudomonadati</taxon>
        <taxon>Pseudomonadota</taxon>
        <taxon>Betaproteobacteria</taxon>
        <taxon>Burkholderiales</taxon>
        <taxon>Burkholderiaceae</taxon>
        <taxon>Caballeronia</taxon>
    </lineage>
</organism>
<sequence>MIELAMLKYLAVITISELNNSQGCAASLLWALITPARIYADGWF</sequence>